<dbReference type="GO" id="GO:0016616">
    <property type="term" value="F:oxidoreductase activity, acting on the CH-OH group of donors, NAD or NADP as acceptor"/>
    <property type="evidence" value="ECO:0007669"/>
    <property type="project" value="TreeGrafter"/>
</dbReference>
<dbReference type="InterPro" id="IPR002347">
    <property type="entry name" value="SDR_fam"/>
</dbReference>
<dbReference type="PANTHER" id="PTHR44229">
    <property type="entry name" value="15-HYDROXYPROSTAGLANDIN DEHYDROGENASE [NAD(+)]"/>
    <property type="match status" value="1"/>
</dbReference>
<evidence type="ECO:0000256" key="1">
    <source>
        <dbReference type="ARBA" id="ARBA00006484"/>
    </source>
</evidence>
<dbReference type="Gene3D" id="3.40.50.720">
    <property type="entry name" value="NAD(P)-binding Rossmann-like Domain"/>
    <property type="match status" value="2"/>
</dbReference>
<dbReference type="PRINTS" id="PR00081">
    <property type="entry name" value="GDHRDH"/>
</dbReference>
<gene>
    <name evidence="3" type="ORF">E0L32_006981</name>
</gene>
<comment type="caution">
    <text evidence="3">The sequence shown here is derived from an EMBL/GenBank/DDBJ whole genome shotgun (WGS) entry which is preliminary data.</text>
</comment>
<name>A0A507B0U5_9PEZI</name>
<dbReference type="GO" id="GO:0005737">
    <property type="term" value="C:cytoplasm"/>
    <property type="evidence" value="ECO:0007669"/>
    <property type="project" value="TreeGrafter"/>
</dbReference>
<keyword evidence="4" id="KW-1185">Reference proteome</keyword>
<protein>
    <submittedName>
        <fullName evidence="3">Uncharacterized protein</fullName>
    </submittedName>
</protein>
<reference evidence="3 4" key="1">
    <citation type="submission" date="2019-06" db="EMBL/GenBank/DDBJ databases">
        <title>Draft genome sequence of the filamentous fungus Phialemoniopsis curvata isolated from diesel fuel.</title>
        <authorList>
            <person name="Varaljay V.A."/>
            <person name="Lyon W.J."/>
            <person name="Crouch A.L."/>
            <person name="Drake C.E."/>
            <person name="Hollomon J.M."/>
            <person name="Nadeau L.J."/>
            <person name="Nunn H.S."/>
            <person name="Stevenson B.S."/>
            <person name="Bojanowski C.L."/>
            <person name="Crookes-Goodson W.J."/>
        </authorList>
    </citation>
    <scope>NUCLEOTIDE SEQUENCE [LARGE SCALE GENOMIC DNA]</scope>
    <source>
        <strain evidence="3 4">D216</strain>
    </source>
</reference>
<keyword evidence="2" id="KW-0560">Oxidoreductase</keyword>
<dbReference type="AlphaFoldDB" id="A0A507B0U5"/>
<dbReference type="OrthoDB" id="5296at2759"/>
<proteinExistence type="inferred from homology"/>
<dbReference type="EMBL" id="SKBQ01000041">
    <property type="protein sequence ID" value="TPX12334.1"/>
    <property type="molecule type" value="Genomic_DNA"/>
</dbReference>
<organism evidence="3 4">
    <name type="scientific">Thyridium curvatum</name>
    <dbReference type="NCBI Taxonomy" id="1093900"/>
    <lineage>
        <taxon>Eukaryota</taxon>
        <taxon>Fungi</taxon>
        <taxon>Dikarya</taxon>
        <taxon>Ascomycota</taxon>
        <taxon>Pezizomycotina</taxon>
        <taxon>Sordariomycetes</taxon>
        <taxon>Sordariomycetidae</taxon>
        <taxon>Thyridiales</taxon>
        <taxon>Thyridiaceae</taxon>
        <taxon>Thyridium</taxon>
    </lineage>
</organism>
<dbReference type="GeneID" id="41974428"/>
<sequence length="224" mass="24230">MTSQLDIKGKGAIVTGAGSGINLAFVQELYKAGCSSVIVDIGLHQTAIDWLSTLTKDIGPQVYFHEADASDWKELENAFQVYDRAQKASIITPLYQAGKSAISTFVRCLADLHRMGGIRVVGVAPGIIKSPLFTDHPEVMRYIDSSKDCMLEPSAVARAMLAVATDLNYPAGTILEVADLDDSWRVVNMLNDPGPQGRASWSSNKNLALEDVKRVVDSEKGMAD</sequence>
<evidence type="ECO:0000313" key="4">
    <source>
        <dbReference type="Proteomes" id="UP000319257"/>
    </source>
</evidence>
<evidence type="ECO:0000256" key="2">
    <source>
        <dbReference type="ARBA" id="ARBA00023002"/>
    </source>
</evidence>
<dbReference type="RefSeq" id="XP_030994045.1">
    <property type="nucleotide sequence ID" value="XM_031141673.1"/>
</dbReference>
<comment type="similarity">
    <text evidence="1">Belongs to the short-chain dehydrogenases/reductases (SDR) family.</text>
</comment>
<dbReference type="InParanoid" id="A0A507B0U5"/>
<dbReference type="STRING" id="1093900.A0A507B0U5"/>
<evidence type="ECO:0000313" key="3">
    <source>
        <dbReference type="EMBL" id="TPX12334.1"/>
    </source>
</evidence>
<dbReference type="PANTHER" id="PTHR44229:SF4">
    <property type="entry name" value="15-HYDROXYPROSTAGLANDIN DEHYDROGENASE [NAD(+)]"/>
    <property type="match status" value="1"/>
</dbReference>
<accession>A0A507B0U5</accession>
<dbReference type="Pfam" id="PF00106">
    <property type="entry name" value="adh_short"/>
    <property type="match status" value="2"/>
</dbReference>
<dbReference type="InterPro" id="IPR036291">
    <property type="entry name" value="NAD(P)-bd_dom_sf"/>
</dbReference>
<dbReference type="SUPFAM" id="SSF51735">
    <property type="entry name" value="NAD(P)-binding Rossmann-fold domains"/>
    <property type="match status" value="1"/>
</dbReference>
<dbReference type="Proteomes" id="UP000319257">
    <property type="component" value="Unassembled WGS sequence"/>
</dbReference>